<name>A0A484M7Y5_9ASTE</name>
<accession>A0A484M7Y5</accession>
<reference evidence="2 3" key="1">
    <citation type="submission" date="2018-04" db="EMBL/GenBank/DDBJ databases">
        <authorList>
            <person name="Vogel A."/>
        </authorList>
    </citation>
    <scope>NUCLEOTIDE SEQUENCE [LARGE SCALE GENOMIC DNA]</scope>
</reference>
<evidence type="ECO:0000313" key="3">
    <source>
        <dbReference type="Proteomes" id="UP000595140"/>
    </source>
</evidence>
<protein>
    <submittedName>
        <fullName evidence="2">Uncharacterized protein</fullName>
    </submittedName>
</protein>
<sequence length="150" mass="17430">MYESRKVAIEPSLKRLKESREASHYMFWHSEQSVFTRYNTSSKSNQLDAAAHTVQEDKTDETFATNALQAKALLDPSNSHLHHYNNQEPEPAMNYERTRKSVTRDDNGCGSGNRMDPNKLAKRRAALTKLIQKKNRRLFNNKVDDYVRDQ</sequence>
<keyword evidence="3" id="KW-1185">Reference proteome</keyword>
<feature type="compositionally biased region" description="Basic and acidic residues" evidence="1">
    <location>
        <begin position="96"/>
        <end position="107"/>
    </location>
</feature>
<evidence type="ECO:0000256" key="1">
    <source>
        <dbReference type="SAM" id="MobiDB-lite"/>
    </source>
</evidence>
<dbReference type="Proteomes" id="UP000595140">
    <property type="component" value="Unassembled WGS sequence"/>
</dbReference>
<gene>
    <name evidence="2" type="ORF">CCAM_LOCUS25974</name>
</gene>
<proteinExistence type="predicted"/>
<dbReference type="EMBL" id="OOIL02002698">
    <property type="protein sequence ID" value="VFQ84198.1"/>
    <property type="molecule type" value="Genomic_DNA"/>
</dbReference>
<organism evidence="2 3">
    <name type="scientific">Cuscuta campestris</name>
    <dbReference type="NCBI Taxonomy" id="132261"/>
    <lineage>
        <taxon>Eukaryota</taxon>
        <taxon>Viridiplantae</taxon>
        <taxon>Streptophyta</taxon>
        <taxon>Embryophyta</taxon>
        <taxon>Tracheophyta</taxon>
        <taxon>Spermatophyta</taxon>
        <taxon>Magnoliopsida</taxon>
        <taxon>eudicotyledons</taxon>
        <taxon>Gunneridae</taxon>
        <taxon>Pentapetalae</taxon>
        <taxon>asterids</taxon>
        <taxon>lamiids</taxon>
        <taxon>Solanales</taxon>
        <taxon>Convolvulaceae</taxon>
        <taxon>Cuscuteae</taxon>
        <taxon>Cuscuta</taxon>
        <taxon>Cuscuta subgen. Grammica</taxon>
        <taxon>Cuscuta sect. Cleistogrammica</taxon>
    </lineage>
</organism>
<evidence type="ECO:0000313" key="2">
    <source>
        <dbReference type="EMBL" id="VFQ84198.1"/>
    </source>
</evidence>
<dbReference type="AlphaFoldDB" id="A0A484M7Y5"/>
<feature type="region of interest" description="Disordered" evidence="1">
    <location>
        <begin position="78"/>
        <end position="117"/>
    </location>
</feature>
<feature type="compositionally biased region" description="Polar residues" evidence="1">
    <location>
        <begin position="78"/>
        <end position="88"/>
    </location>
</feature>